<keyword evidence="4" id="KW-1185">Reference proteome</keyword>
<feature type="non-terminal residue" evidence="3">
    <location>
        <position position="1"/>
    </location>
</feature>
<feature type="region of interest" description="Disordered" evidence="1">
    <location>
        <begin position="434"/>
        <end position="471"/>
    </location>
</feature>
<dbReference type="EMBL" id="BRYB01003409">
    <property type="protein sequence ID" value="GMI36108.1"/>
    <property type="molecule type" value="Genomic_DNA"/>
</dbReference>
<dbReference type="Proteomes" id="UP001165060">
    <property type="component" value="Unassembled WGS sequence"/>
</dbReference>
<name>A0ABQ6MY53_9STRA</name>
<proteinExistence type="predicted"/>
<keyword evidence="2" id="KW-0812">Transmembrane</keyword>
<protein>
    <submittedName>
        <fullName evidence="3">Uncharacterized protein</fullName>
    </submittedName>
</protein>
<sequence length="471" mass="50915">ITPLNGGTASKLEYICRPDAGGALPAPVFNPLVVWYLCGVTRTQQLFQERRGLGEWDAEDGAAIGESMLARNTTGGNESPLATLFERNKGLREASALCPGFQTMMARVAANKLRPPGGVSAKLQGLTDAQAETIGAGLASCLLTAPSADSAVAEWISKYPALRELDEFVWFRPMMDAMATRLLATATFGAKLRMYSGASIGIIDTGAVLQTFALLEAYQGGGVSRQAVGGLAVSALSAGFVAASATYDFDVSVVNRKFDPSYYTGLIQARSYELMGGAYFTISLVCSTCVPFVVASAYFATTPASEVALDETDAMTLIGGLAGLWFALFALFLALIKTGYKKTFFSTLTCRESICRSFTHGRDDSVKKMVHVRRRAAWKHIRPQVKEWTLESWARWEEEEPTWFTKAFRAQVDDDMIPPDVLERVRGRNVERALSTSGRFASEPPSPSNGVVVRVLPSPSSKVAPEQGNFS</sequence>
<evidence type="ECO:0000313" key="4">
    <source>
        <dbReference type="Proteomes" id="UP001165060"/>
    </source>
</evidence>
<keyword evidence="2" id="KW-0472">Membrane</keyword>
<evidence type="ECO:0000313" key="3">
    <source>
        <dbReference type="EMBL" id="GMI36108.1"/>
    </source>
</evidence>
<gene>
    <name evidence="3" type="ORF">TeGR_g10684</name>
</gene>
<keyword evidence="2" id="KW-1133">Transmembrane helix</keyword>
<organism evidence="3 4">
    <name type="scientific">Tetraparma gracilis</name>
    <dbReference type="NCBI Taxonomy" id="2962635"/>
    <lineage>
        <taxon>Eukaryota</taxon>
        <taxon>Sar</taxon>
        <taxon>Stramenopiles</taxon>
        <taxon>Ochrophyta</taxon>
        <taxon>Bolidophyceae</taxon>
        <taxon>Parmales</taxon>
        <taxon>Triparmaceae</taxon>
        <taxon>Tetraparma</taxon>
    </lineage>
</organism>
<evidence type="ECO:0000256" key="2">
    <source>
        <dbReference type="SAM" id="Phobius"/>
    </source>
</evidence>
<reference evidence="3 4" key="1">
    <citation type="journal article" date="2023" name="Commun. Biol.">
        <title>Genome analysis of Parmales, the sister group of diatoms, reveals the evolutionary specialization of diatoms from phago-mixotrophs to photoautotrophs.</title>
        <authorList>
            <person name="Ban H."/>
            <person name="Sato S."/>
            <person name="Yoshikawa S."/>
            <person name="Yamada K."/>
            <person name="Nakamura Y."/>
            <person name="Ichinomiya M."/>
            <person name="Sato N."/>
            <person name="Blanc-Mathieu R."/>
            <person name="Endo H."/>
            <person name="Kuwata A."/>
            <person name="Ogata H."/>
        </authorList>
    </citation>
    <scope>NUCLEOTIDE SEQUENCE [LARGE SCALE GENOMIC DNA]</scope>
</reference>
<evidence type="ECO:0000256" key="1">
    <source>
        <dbReference type="SAM" id="MobiDB-lite"/>
    </source>
</evidence>
<feature type="transmembrane region" description="Helical" evidence="2">
    <location>
        <begin position="278"/>
        <end position="299"/>
    </location>
</feature>
<accession>A0ABQ6MY53</accession>
<feature type="transmembrane region" description="Helical" evidence="2">
    <location>
        <begin position="314"/>
        <end position="336"/>
    </location>
</feature>
<comment type="caution">
    <text evidence="3">The sequence shown here is derived from an EMBL/GenBank/DDBJ whole genome shotgun (WGS) entry which is preliminary data.</text>
</comment>